<evidence type="ECO:0000313" key="2">
    <source>
        <dbReference type="Proteomes" id="UP000001861"/>
    </source>
</evidence>
<dbReference type="HOGENOM" id="CLU_347186_0_0_1"/>
<dbReference type="VEuPathDB" id="FungiDB:CC1G_13668"/>
<dbReference type="EMBL" id="AACS02000001">
    <property type="protein sequence ID" value="EFI28642.1"/>
    <property type="molecule type" value="Genomic_DNA"/>
</dbReference>
<accession>D6RJT5</accession>
<name>D6RJT5_COPC7</name>
<dbReference type="eggNOG" id="ENOG502SQGJ">
    <property type="taxonomic scope" value="Eukaryota"/>
</dbReference>
<proteinExistence type="predicted"/>
<dbReference type="InParanoid" id="D6RJT5"/>
<dbReference type="STRING" id="240176.D6RJT5"/>
<dbReference type="GeneID" id="6008405"/>
<dbReference type="OrthoDB" id="3233180at2759"/>
<keyword evidence="2" id="KW-1185">Reference proteome</keyword>
<dbReference type="Proteomes" id="UP000001861">
    <property type="component" value="Unassembled WGS sequence"/>
</dbReference>
<organism evidence="1 2">
    <name type="scientific">Coprinopsis cinerea (strain Okayama-7 / 130 / ATCC MYA-4618 / FGSC 9003)</name>
    <name type="common">Inky cap fungus</name>
    <name type="synonym">Hormographiella aspergillata</name>
    <dbReference type="NCBI Taxonomy" id="240176"/>
    <lineage>
        <taxon>Eukaryota</taxon>
        <taxon>Fungi</taxon>
        <taxon>Dikarya</taxon>
        <taxon>Basidiomycota</taxon>
        <taxon>Agaricomycotina</taxon>
        <taxon>Agaricomycetes</taxon>
        <taxon>Agaricomycetidae</taxon>
        <taxon>Agaricales</taxon>
        <taxon>Agaricineae</taxon>
        <taxon>Psathyrellaceae</taxon>
        <taxon>Coprinopsis</taxon>
    </lineage>
</organism>
<protein>
    <submittedName>
        <fullName evidence="1">Uncharacterized protein</fullName>
    </submittedName>
</protein>
<dbReference type="KEGG" id="cci:CC1G_13668"/>
<gene>
    <name evidence="1" type="ORF">CC1G_13668</name>
</gene>
<evidence type="ECO:0000313" key="1">
    <source>
        <dbReference type="EMBL" id="EFI28642.1"/>
    </source>
</evidence>
<dbReference type="AlphaFoldDB" id="D6RJT5"/>
<dbReference type="RefSeq" id="XP_002912136.1">
    <property type="nucleotide sequence ID" value="XM_002912090.1"/>
</dbReference>
<dbReference type="OMA" id="DICAIEY"/>
<comment type="caution">
    <text evidence="1">The sequence shown here is derived from an EMBL/GenBank/DDBJ whole genome shotgun (WGS) entry which is preliminary data.</text>
</comment>
<reference evidence="1 2" key="1">
    <citation type="journal article" date="2010" name="Proc. Natl. Acad. Sci. U.S.A.">
        <title>Insights into evolution of multicellular fungi from the assembled chromosomes of the mushroom Coprinopsis cinerea (Coprinus cinereus).</title>
        <authorList>
            <person name="Stajich J.E."/>
            <person name="Wilke S.K."/>
            <person name="Ahren D."/>
            <person name="Au C.H."/>
            <person name="Birren B.W."/>
            <person name="Borodovsky M."/>
            <person name="Burns C."/>
            <person name="Canback B."/>
            <person name="Casselton L.A."/>
            <person name="Cheng C.K."/>
            <person name="Deng J."/>
            <person name="Dietrich F.S."/>
            <person name="Fargo D.C."/>
            <person name="Farman M.L."/>
            <person name="Gathman A.C."/>
            <person name="Goldberg J."/>
            <person name="Guigo R."/>
            <person name="Hoegger P.J."/>
            <person name="Hooker J.B."/>
            <person name="Huggins A."/>
            <person name="James T.Y."/>
            <person name="Kamada T."/>
            <person name="Kilaru S."/>
            <person name="Kodira C."/>
            <person name="Kues U."/>
            <person name="Kupfer D."/>
            <person name="Kwan H.S."/>
            <person name="Lomsadze A."/>
            <person name="Li W."/>
            <person name="Lilly W.W."/>
            <person name="Ma L.J."/>
            <person name="Mackey A.J."/>
            <person name="Manning G."/>
            <person name="Martin F."/>
            <person name="Muraguchi H."/>
            <person name="Natvig D.O."/>
            <person name="Palmerini H."/>
            <person name="Ramesh M.A."/>
            <person name="Rehmeyer C.J."/>
            <person name="Roe B.A."/>
            <person name="Shenoy N."/>
            <person name="Stanke M."/>
            <person name="Ter-Hovhannisyan V."/>
            <person name="Tunlid A."/>
            <person name="Velagapudi R."/>
            <person name="Vision T.J."/>
            <person name="Zeng Q."/>
            <person name="Zolan M.E."/>
            <person name="Pukkila P.J."/>
        </authorList>
    </citation>
    <scope>NUCLEOTIDE SEQUENCE [LARGE SCALE GENOMIC DNA]</scope>
    <source>
        <strain evidence="2">Okayama-7 / 130 / ATCC MYA-4618 / FGSC 9003</strain>
    </source>
</reference>
<sequence>MNHDINQRTAEAIRELEQKSGQMLERDEVPLHLSVILGFLDGIERAVSSRELLSKQTMAVFLLLARPGSLWSLFKQRQASRGKQFVVVQTVEGILFRLLTVNNILTMQCSGELLDEKLPSTLRAQQYTALRNAIRQLPDSWNSLPSILSKTAHFPIIQRCALHLLFIAYCLGEEDDIPTDTGNKILEHLYRCIENSQQGPCLLARDSNMAHKSVIASVFLCLFSKIHRACSGASGAVPPPSFRPRSLSFLLELVGIVIGSRKEAHCMPLLTLNGPQRLLVLFDDFVPWCWTVWNDARAANSEQVIALTATWFFHLSKSREHMAQEQALESHIRTGLLANVAASKLMLSHLFSSLVQEFVVTPEDGGPSHLLEVLLMGTCSLRAILQLSGSDQDSIMLQCIDSILYVYSHLGHGYQELEAKEVIMEVLTLTDPTILATCFLRLLTSPRRGSYLDNLDRAIIHCRSSLGSMETGGWRAAKLTLDFMAIMWHSSGKFILLFSGLSLLGTVVQVLGEENHKTLPGYCELRNTVLIAISIVRDEDGFLAFVTKPQLYELSSSVASGGICLTTASIYAHYLLTKKVPTKSRLLVTLAWNYFQTSLSVILAGTFTYTGEAETIALLASSSICFALVKLLHSSPELKDYVFPTPWTVSLYGSLSKLLEYEKRTTTDFLMRLRERLRHPGEALLKALSPGSSGGSSTFRDEFPSFSTRLLFFRTESGKGRFIASVDSVQ</sequence>